<comment type="caution">
    <text evidence="1">The sequence shown here is derived from an EMBL/GenBank/DDBJ whole genome shotgun (WGS) entry which is preliminary data.</text>
</comment>
<keyword evidence="2" id="KW-1185">Reference proteome</keyword>
<accession>A0A4Z2H8U0</accession>
<gene>
    <name evidence="1" type="ORF">EYF80_028105</name>
</gene>
<name>A0A4Z2H8U0_9TELE</name>
<sequence length="82" mass="8805">MRYMGDGLVVDACRPAAGLPRRLADRLVERPLEAAAGVEVAEAMLVSAAGPDIVQSLLCPWIVIVCMEEDLPLGSFLLPWPC</sequence>
<dbReference type="EMBL" id="SRLO01000311">
    <property type="protein sequence ID" value="TNN61675.1"/>
    <property type="molecule type" value="Genomic_DNA"/>
</dbReference>
<organism evidence="1 2">
    <name type="scientific">Liparis tanakae</name>
    <name type="common">Tanaka's snailfish</name>
    <dbReference type="NCBI Taxonomy" id="230148"/>
    <lineage>
        <taxon>Eukaryota</taxon>
        <taxon>Metazoa</taxon>
        <taxon>Chordata</taxon>
        <taxon>Craniata</taxon>
        <taxon>Vertebrata</taxon>
        <taxon>Euteleostomi</taxon>
        <taxon>Actinopterygii</taxon>
        <taxon>Neopterygii</taxon>
        <taxon>Teleostei</taxon>
        <taxon>Neoteleostei</taxon>
        <taxon>Acanthomorphata</taxon>
        <taxon>Eupercaria</taxon>
        <taxon>Perciformes</taxon>
        <taxon>Cottioidei</taxon>
        <taxon>Cottales</taxon>
        <taxon>Liparidae</taxon>
        <taxon>Liparis</taxon>
    </lineage>
</organism>
<dbReference type="AlphaFoldDB" id="A0A4Z2H8U0"/>
<evidence type="ECO:0000313" key="1">
    <source>
        <dbReference type="EMBL" id="TNN61675.1"/>
    </source>
</evidence>
<reference evidence="1 2" key="1">
    <citation type="submission" date="2019-03" db="EMBL/GenBank/DDBJ databases">
        <title>First draft genome of Liparis tanakae, snailfish: a comprehensive survey of snailfish specific genes.</title>
        <authorList>
            <person name="Kim W."/>
            <person name="Song I."/>
            <person name="Jeong J.-H."/>
            <person name="Kim D."/>
            <person name="Kim S."/>
            <person name="Ryu S."/>
            <person name="Song J.Y."/>
            <person name="Lee S.K."/>
        </authorList>
    </citation>
    <scope>NUCLEOTIDE SEQUENCE [LARGE SCALE GENOMIC DNA]</scope>
    <source>
        <tissue evidence="1">Muscle</tissue>
    </source>
</reference>
<evidence type="ECO:0000313" key="2">
    <source>
        <dbReference type="Proteomes" id="UP000314294"/>
    </source>
</evidence>
<protein>
    <submittedName>
        <fullName evidence="1">Uncharacterized protein</fullName>
    </submittedName>
</protein>
<proteinExistence type="predicted"/>
<dbReference type="Proteomes" id="UP000314294">
    <property type="component" value="Unassembled WGS sequence"/>
</dbReference>